<keyword evidence="2" id="KW-1185">Reference proteome</keyword>
<evidence type="ECO:0000313" key="2">
    <source>
        <dbReference type="Proteomes" id="UP000265325"/>
    </source>
</evidence>
<comment type="caution">
    <text evidence="1">The sequence shown here is derived from an EMBL/GenBank/DDBJ whole genome shotgun (WGS) entry which is preliminary data.</text>
</comment>
<dbReference type="Proteomes" id="UP000265325">
    <property type="component" value="Unassembled WGS sequence"/>
</dbReference>
<protein>
    <submittedName>
        <fullName evidence="1">Uncharacterized protein</fullName>
    </submittedName>
</protein>
<organism evidence="1 2">
    <name type="scientific">Streptomyces showdoensis</name>
    <dbReference type="NCBI Taxonomy" id="68268"/>
    <lineage>
        <taxon>Bacteria</taxon>
        <taxon>Bacillati</taxon>
        <taxon>Actinomycetota</taxon>
        <taxon>Actinomycetes</taxon>
        <taxon>Kitasatosporales</taxon>
        <taxon>Streptomycetaceae</taxon>
        <taxon>Streptomyces</taxon>
    </lineage>
</organism>
<accession>A0A2P2GKT5</accession>
<gene>
    <name evidence="1" type="ORF">VO63_20390</name>
</gene>
<dbReference type="AlphaFoldDB" id="A0A2P2GKT5"/>
<reference evidence="1 2" key="1">
    <citation type="submission" date="2015-05" db="EMBL/GenBank/DDBJ databases">
        <title>Draft Genome assembly of Streptomyces showdoensis.</title>
        <authorList>
            <person name="Thapa K.K."/>
            <person name="Metsa-Ketela M."/>
        </authorList>
    </citation>
    <scope>NUCLEOTIDE SEQUENCE [LARGE SCALE GENOMIC DNA]</scope>
    <source>
        <strain evidence="1 2">ATCC 15227</strain>
    </source>
</reference>
<dbReference type="EMBL" id="LAQS01000030">
    <property type="protein sequence ID" value="KKZ72133.1"/>
    <property type="molecule type" value="Genomic_DNA"/>
</dbReference>
<evidence type="ECO:0000313" key="1">
    <source>
        <dbReference type="EMBL" id="KKZ72133.1"/>
    </source>
</evidence>
<sequence>MTDRRPQPADLWAGLNPRQQTYLTVIYSADQNAEASHKGDAFTWSRTPASEWRWLPFSIKAPAALVGRTPIQSALAAKDEHDQGAGSSLAALRRRALIEVQDDIVQTVLGPVPRVRVKMTTLGRATARAGLGHTAPKSPPRGLLSEWLWENLVRLFRAGPDGMPEYSPRGTPPEERTPSHKALFFLQQMDRQGGRLVETKQMTTGAEPFKSYMGHMVTPTERRVLLTAAGRAHYEQHVRCYAELWPGVDAPVPDELPEGAHRSLDDHKISKPRGLLARPPFLLLAALAEADIANELYIRQEWSRRWTDYGRTPPAELTALPSGLTNTAVRHITRSAAAPAKLLEFRDGPLAAQKDVPPHLFPRHSSPDLQLTVLHLTDAGRTHYATHLDTYRGLYDDVETPDAPAEWKAGAVS</sequence>
<proteinExistence type="predicted"/>
<name>A0A2P2GKT5_STREW</name>